<dbReference type="RefSeq" id="WP_073374190.1">
    <property type="nucleotide sequence ID" value="NZ_FQZK01000001.1"/>
</dbReference>
<protein>
    <recommendedName>
        <fullName evidence="2">YdbS-like PH domain-containing protein</fullName>
    </recommendedName>
</protein>
<keyword evidence="1" id="KW-0472">Membrane</keyword>
<keyword evidence="1" id="KW-1133">Transmembrane helix</keyword>
<sequence length="165" mass="18358">MTTDTPRLRPPHHRVDPRAVRWWTTRSLAVTVVLTAIPVVPALIWEPVRFWFLVAAAVIVVPGLVITLVMPRWRYRVHRWEVTDTAVYASSGWFWQEWRVAPMSRIQTVDTARGPLQRAFGLSSVTVTTASAAGPIEIAGLDHALATRVADQLTETTQAVPGDAT</sequence>
<dbReference type="PANTHER" id="PTHR34473">
    <property type="entry name" value="UPF0699 TRANSMEMBRANE PROTEIN YDBS"/>
    <property type="match status" value="1"/>
</dbReference>
<dbReference type="STRING" id="758803.SAMN05421803_101350"/>
<dbReference type="AlphaFoldDB" id="A0A1M6BH15"/>
<dbReference type="PANTHER" id="PTHR34473:SF3">
    <property type="entry name" value="TRANSMEMBRANE PROTEIN-RELATED"/>
    <property type="match status" value="1"/>
</dbReference>
<dbReference type="OrthoDB" id="3730669at2"/>
<accession>A0A1M6BH15</accession>
<dbReference type="InterPro" id="IPR005182">
    <property type="entry name" value="YdbS-like_PH"/>
</dbReference>
<evidence type="ECO:0000313" key="3">
    <source>
        <dbReference type="EMBL" id="SHI47977.1"/>
    </source>
</evidence>
<feature type="transmembrane region" description="Helical" evidence="1">
    <location>
        <begin position="50"/>
        <end position="70"/>
    </location>
</feature>
<dbReference type="Pfam" id="PF03703">
    <property type="entry name" value="bPH_2"/>
    <property type="match status" value="1"/>
</dbReference>
<reference evidence="3 4" key="1">
    <citation type="submission" date="2016-11" db="EMBL/GenBank/DDBJ databases">
        <authorList>
            <person name="Jaros S."/>
            <person name="Januszkiewicz K."/>
            <person name="Wedrychowicz H."/>
        </authorList>
    </citation>
    <scope>NUCLEOTIDE SEQUENCE [LARGE SCALE GENOMIC DNA]</scope>
    <source>
        <strain evidence="3 4">CGMCC 4.5723</strain>
    </source>
</reference>
<name>A0A1M6BH15_9ACTN</name>
<keyword evidence="1" id="KW-0812">Transmembrane</keyword>
<dbReference type="EMBL" id="FQZK01000001">
    <property type="protein sequence ID" value="SHI47977.1"/>
    <property type="molecule type" value="Genomic_DNA"/>
</dbReference>
<feature type="transmembrane region" description="Helical" evidence="1">
    <location>
        <begin position="20"/>
        <end position="44"/>
    </location>
</feature>
<evidence type="ECO:0000259" key="2">
    <source>
        <dbReference type="Pfam" id="PF03703"/>
    </source>
</evidence>
<organism evidence="3 4">
    <name type="scientific">Nocardiopsis flavescens</name>
    <dbReference type="NCBI Taxonomy" id="758803"/>
    <lineage>
        <taxon>Bacteria</taxon>
        <taxon>Bacillati</taxon>
        <taxon>Actinomycetota</taxon>
        <taxon>Actinomycetes</taxon>
        <taxon>Streptosporangiales</taxon>
        <taxon>Nocardiopsidaceae</taxon>
        <taxon>Nocardiopsis</taxon>
    </lineage>
</organism>
<dbReference type="Proteomes" id="UP000184452">
    <property type="component" value="Unassembled WGS sequence"/>
</dbReference>
<keyword evidence="4" id="KW-1185">Reference proteome</keyword>
<evidence type="ECO:0000256" key="1">
    <source>
        <dbReference type="SAM" id="Phobius"/>
    </source>
</evidence>
<feature type="domain" description="YdbS-like PH" evidence="2">
    <location>
        <begin position="75"/>
        <end position="153"/>
    </location>
</feature>
<proteinExistence type="predicted"/>
<evidence type="ECO:0000313" key="4">
    <source>
        <dbReference type="Proteomes" id="UP000184452"/>
    </source>
</evidence>
<gene>
    <name evidence="3" type="ORF">SAMN05421803_101350</name>
</gene>